<dbReference type="Gene3D" id="2.120.10.30">
    <property type="entry name" value="TolB, C-terminal domain"/>
    <property type="match status" value="1"/>
</dbReference>
<evidence type="ECO:0000313" key="3">
    <source>
        <dbReference type="EMBL" id="KFB78536.1"/>
    </source>
</evidence>
<sequence>MFGEENACSQLSTIVAGSNTTPPMNRMTATPFSSTCRKQGLWLTALLAVLLGGFFGWQHFAPVTVADGWSFRVYLDGIPHVSALAKDREGALYISKELGNGRGILFSRAADASLTQIVVGLSKPDGLVAFREGIVISQEEGDLPVLWLHGGQMDTLFQGRSVEGLATDGQSLYAVEDRKGDGRLLRFDPLTRVLTVLRSGLSEAEGVAICPDGQLFYAEKGKRWVKRWQADGADVLVLEQLNAPGFLMCNDEGLWITEDATHRARLLLLDRTGSLQTILSGLHSGQTVLSLAPGHLLLAEQGRGRVLEVERLPIPSR</sequence>
<feature type="transmembrane region" description="Helical" evidence="1">
    <location>
        <begin position="40"/>
        <end position="57"/>
    </location>
</feature>
<organism evidence="3 4">
    <name type="scientific">Candidatus Accumulibacter cognatus</name>
    <dbReference type="NCBI Taxonomy" id="2954383"/>
    <lineage>
        <taxon>Bacteria</taxon>
        <taxon>Pseudomonadati</taxon>
        <taxon>Pseudomonadota</taxon>
        <taxon>Betaproteobacteria</taxon>
        <taxon>Candidatus Accumulibacter</taxon>
    </lineage>
</organism>
<evidence type="ECO:0000256" key="1">
    <source>
        <dbReference type="SAM" id="Phobius"/>
    </source>
</evidence>
<keyword evidence="1" id="KW-0472">Membrane</keyword>
<dbReference type="GO" id="GO:0004674">
    <property type="term" value="F:protein serine/threonine kinase activity"/>
    <property type="evidence" value="ECO:0007669"/>
    <property type="project" value="UniProtKB-EC"/>
</dbReference>
<protein>
    <submittedName>
        <fullName evidence="3">Serine/threonine-protein kinase PknD</fullName>
        <ecNumber evidence="3">2.7.11.1</ecNumber>
    </submittedName>
</protein>
<proteinExistence type="predicted"/>
<dbReference type="Pfam" id="PF03088">
    <property type="entry name" value="Str_synth"/>
    <property type="match status" value="1"/>
</dbReference>
<feature type="domain" description="Strictosidine synthase conserved region" evidence="2">
    <location>
        <begin position="170"/>
        <end position="224"/>
    </location>
</feature>
<name>A0A080MC66_9PROT</name>
<accession>A0A080MC66</accession>
<dbReference type="EMBL" id="JDST02000003">
    <property type="protein sequence ID" value="KFB78536.1"/>
    <property type="molecule type" value="Genomic_DNA"/>
</dbReference>
<keyword evidence="3" id="KW-0418">Kinase</keyword>
<evidence type="ECO:0000259" key="2">
    <source>
        <dbReference type="Pfam" id="PF03088"/>
    </source>
</evidence>
<keyword evidence="3" id="KW-0808">Transferase</keyword>
<keyword evidence="1" id="KW-0812">Transmembrane</keyword>
<dbReference type="SUPFAM" id="SSF101898">
    <property type="entry name" value="NHL repeat"/>
    <property type="match status" value="1"/>
</dbReference>
<dbReference type="InterPro" id="IPR018119">
    <property type="entry name" value="Strictosidine_synth_cons-reg"/>
</dbReference>
<reference evidence="3" key="1">
    <citation type="submission" date="2014-02" db="EMBL/GenBank/DDBJ databases">
        <title>Expanding our view of genomic diversity in Candidatus Accumulibacter clades.</title>
        <authorList>
            <person name="Skennerton C.T."/>
            <person name="Barr J.J."/>
            <person name="Slater F.R."/>
            <person name="Bond P.L."/>
            <person name="Tyson G.W."/>
        </authorList>
    </citation>
    <scope>NUCLEOTIDE SEQUENCE [LARGE SCALE GENOMIC DNA]</scope>
</reference>
<dbReference type="AlphaFoldDB" id="A0A080MC66"/>
<keyword evidence="4" id="KW-1185">Reference proteome</keyword>
<keyword evidence="1" id="KW-1133">Transmembrane helix</keyword>
<evidence type="ECO:0000313" key="4">
    <source>
        <dbReference type="Proteomes" id="UP000021315"/>
    </source>
</evidence>
<dbReference type="EC" id="2.7.11.1" evidence="3"/>
<dbReference type="STRING" id="1453999.AW06_000149"/>
<dbReference type="Proteomes" id="UP000021315">
    <property type="component" value="Unassembled WGS sequence"/>
</dbReference>
<gene>
    <name evidence="3" type="primary">pknD</name>
    <name evidence="3" type="ORF">AW06_000149</name>
</gene>
<comment type="caution">
    <text evidence="3">The sequence shown here is derived from an EMBL/GenBank/DDBJ whole genome shotgun (WGS) entry which is preliminary data.</text>
</comment>
<dbReference type="InterPro" id="IPR011042">
    <property type="entry name" value="6-blade_b-propeller_TolB-like"/>
</dbReference>